<dbReference type="Pfam" id="PF00535">
    <property type="entry name" value="Glycos_transf_2"/>
    <property type="match status" value="1"/>
</dbReference>
<dbReference type="PANTHER" id="PTHR43630">
    <property type="entry name" value="POLY-BETA-1,6-N-ACETYL-D-GLUCOSAMINE SYNTHASE"/>
    <property type="match status" value="1"/>
</dbReference>
<dbReference type="Gene3D" id="3.90.550.10">
    <property type="entry name" value="Spore Coat Polysaccharide Biosynthesis Protein SpsA, Chain A"/>
    <property type="match status" value="1"/>
</dbReference>
<feature type="domain" description="Glycosyltransferase 2-like" evidence="3">
    <location>
        <begin position="11"/>
        <end position="107"/>
    </location>
</feature>
<dbReference type="EMBL" id="CP037867">
    <property type="protein sequence ID" value="QBM29628.1"/>
    <property type="molecule type" value="Genomic_DNA"/>
</dbReference>
<organism evidence="4 5">
    <name type="scientific">Hydrogenophaga pseudoflava</name>
    <name type="common">Pseudomonas carboxydoflava</name>
    <dbReference type="NCBI Taxonomy" id="47421"/>
    <lineage>
        <taxon>Bacteria</taxon>
        <taxon>Pseudomonadati</taxon>
        <taxon>Pseudomonadota</taxon>
        <taxon>Betaproteobacteria</taxon>
        <taxon>Burkholderiales</taxon>
        <taxon>Comamonadaceae</taxon>
        <taxon>Hydrogenophaga</taxon>
    </lineage>
</organism>
<name>A0A4P6X517_HYDPS</name>
<evidence type="ECO:0000259" key="3">
    <source>
        <dbReference type="Pfam" id="PF00535"/>
    </source>
</evidence>
<dbReference type="SUPFAM" id="SSF53448">
    <property type="entry name" value="Nucleotide-diphospho-sugar transferases"/>
    <property type="match status" value="1"/>
</dbReference>
<protein>
    <submittedName>
        <fullName evidence="4">SPBc2 prophage-derived glycosyltransferase SunS</fullName>
        <ecNumber evidence="4">2.4.1.-</ecNumber>
    </submittedName>
</protein>
<dbReference type="InterPro" id="IPR001173">
    <property type="entry name" value="Glyco_trans_2-like"/>
</dbReference>
<feature type="transmembrane region" description="Helical" evidence="2">
    <location>
        <begin position="226"/>
        <end position="249"/>
    </location>
</feature>
<dbReference type="AlphaFoldDB" id="A0A4P6X517"/>
<keyword evidence="5" id="KW-1185">Reference proteome</keyword>
<keyword evidence="4" id="KW-0328">Glycosyltransferase</keyword>
<evidence type="ECO:0000256" key="1">
    <source>
        <dbReference type="ARBA" id="ARBA00038494"/>
    </source>
</evidence>
<dbReference type="KEGG" id="hpse:HPF_18170"/>
<evidence type="ECO:0000256" key="2">
    <source>
        <dbReference type="SAM" id="Phobius"/>
    </source>
</evidence>
<evidence type="ECO:0000313" key="5">
    <source>
        <dbReference type="Proteomes" id="UP000293912"/>
    </source>
</evidence>
<sequence>MAEHRKPTLCIGILTLNEAHRIARCIQSASFADQVVVIDSGSEDRTREIAQEMGAQVHLYPDWRGFAEQRNRLMTHVKADWIFFLDADEVIPHGLQDEIRAAVASGENAVWKIYWDQVAFGRTLHRMAKTEGGVWRLFRTDQLLRYEGVVHEHAVLRDPATPVRTFRTRLLHHSRESVYGGLLKMAQYAQLGAVRRVQAGRRGGVLRGLASATSNFIRLYIFRRGFLCGAEGFLFCLLVALECFFRYAIIRYDRPVPGDTMVKR</sequence>
<gene>
    <name evidence="4" type="primary">sunS</name>
    <name evidence="4" type="ORF">HPF_18170</name>
</gene>
<dbReference type="PANTHER" id="PTHR43630:SF2">
    <property type="entry name" value="GLYCOSYLTRANSFERASE"/>
    <property type="match status" value="1"/>
</dbReference>
<dbReference type="Proteomes" id="UP000293912">
    <property type="component" value="Chromosome"/>
</dbReference>
<keyword evidence="2" id="KW-1133">Transmembrane helix</keyword>
<dbReference type="InterPro" id="IPR029044">
    <property type="entry name" value="Nucleotide-diphossugar_trans"/>
</dbReference>
<keyword evidence="4" id="KW-0808">Transferase</keyword>
<keyword evidence="2" id="KW-0472">Membrane</keyword>
<proteinExistence type="inferred from homology"/>
<comment type="similarity">
    <text evidence="1">Belongs to the glycosyltransferase 2 family. WaaE/KdtX subfamily.</text>
</comment>
<dbReference type="RefSeq" id="WP_133157444.1">
    <property type="nucleotide sequence ID" value="NZ_CP037867.1"/>
</dbReference>
<evidence type="ECO:0000313" key="4">
    <source>
        <dbReference type="EMBL" id="QBM29628.1"/>
    </source>
</evidence>
<reference evidence="4 5" key="1">
    <citation type="submission" date="2019-03" db="EMBL/GenBank/DDBJ databases">
        <authorList>
            <person name="Sebastian G."/>
            <person name="Baumann P."/>
            <person name="Ruckert C."/>
            <person name="Kalinowski J."/>
            <person name="Nebel B."/>
            <person name="Takors R."/>
            <person name="Blombach B."/>
        </authorList>
    </citation>
    <scope>NUCLEOTIDE SEQUENCE [LARGE SCALE GENOMIC DNA]</scope>
    <source>
        <strain evidence="4 5">DSM 1084</strain>
    </source>
</reference>
<dbReference type="CDD" id="cd02511">
    <property type="entry name" value="Beta4Glucosyltransferase"/>
    <property type="match status" value="1"/>
</dbReference>
<dbReference type="EC" id="2.4.1.-" evidence="4"/>
<accession>A0A4P6X517</accession>
<keyword evidence="2" id="KW-0812">Transmembrane</keyword>
<dbReference type="GO" id="GO:0016757">
    <property type="term" value="F:glycosyltransferase activity"/>
    <property type="evidence" value="ECO:0007669"/>
    <property type="project" value="UniProtKB-KW"/>
</dbReference>